<dbReference type="InterPro" id="IPR012301">
    <property type="entry name" value="Malic_N_dom"/>
</dbReference>
<evidence type="ECO:0000256" key="9">
    <source>
        <dbReference type="PIRSR" id="PIRSR000106-3"/>
    </source>
</evidence>
<dbReference type="Gene3D" id="3.40.50.720">
    <property type="entry name" value="NAD(P)-binding Rossmann-like Domain"/>
    <property type="match status" value="1"/>
</dbReference>
<keyword evidence="3 9" id="KW-0479">Metal-binding</keyword>
<evidence type="ECO:0000256" key="1">
    <source>
        <dbReference type="ARBA" id="ARBA00001936"/>
    </source>
</evidence>
<accession>A0A9Q9MDV4</accession>
<dbReference type="InterPro" id="IPR001891">
    <property type="entry name" value="Malic_OxRdtase"/>
</dbReference>
<evidence type="ECO:0000256" key="5">
    <source>
        <dbReference type="ARBA" id="ARBA00073308"/>
    </source>
</evidence>
<evidence type="ECO:0000256" key="8">
    <source>
        <dbReference type="PIRSR" id="PIRSR000106-2"/>
    </source>
</evidence>
<dbReference type="SUPFAM" id="SSF51735">
    <property type="entry name" value="NAD(P)-binding Rossmann-fold domains"/>
    <property type="match status" value="1"/>
</dbReference>
<evidence type="ECO:0000256" key="7">
    <source>
        <dbReference type="PIRSR" id="PIRSR000106-1"/>
    </source>
</evidence>
<feature type="binding site" evidence="9">
    <location>
        <position position="257"/>
    </location>
    <ligand>
        <name>a divalent metal cation</name>
        <dbReference type="ChEBI" id="CHEBI:60240"/>
    </ligand>
</feature>
<protein>
    <recommendedName>
        <fullName evidence="5">Putative malate oxidoreductase [NAD]</fullName>
    </recommendedName>
    <alternativeName>
        <fullName evidence="6">Malic enzyme</fullName>
    </alternativeName>
</protein>
<name>A0A9Q9MDV4_9ACTN</name>
<dbReference type="GO" id="GO:0046872">
    <property type="term" value="F:metal ion binding"/>
    <property type="evidence" value="ECO:0007669"/>
    <property type="project" value="UniProtKB-KW"/>
</dbReference>
<dbReference type="Gene3D" id="3.40.50.10380">
    <property type="entry name" value="Malic enzyme, N-terminal domain"/>
    <property type="match status" value="1"/>
</dbReference>
<evidence type="ECO:0000259" key="12">
    <source>
        <dbReference type="SMART" id="SM01274"/>
    </source>
</evidence>
<dbReference type="InterPro" id="IPR015884">
    <property type="entry name" value="Malic_enzyme_CS"/>
</dbReference>
<evidence type="ECO:0000313" key="14">
    <source>
        <dbReference type="Proteomes" id="UP001058003"/>
    </source>
</evidence>
<dbReference type="PANTHER" id="PTHR23406:SF34">
    <property type="entry name" value="NAD-DEPENDENT MALIC ENZYME, MITOCHONDRIAL"/>
    <property type="match status" value="1"/>
</dbReference>
<comment type="cofactor">
    <cofactor evidence="1">
        <name>Mn(2+)</name>
        <dbReference type="ChEBI" id="CHEBI:29035"/>
    </cofactor>
</comment>
<dbReference type="PANTHER" id="PTHR23406">
    <property type="entry name" value="MALIC ENZYME-RELATED"/>
    <property type="match status" value="1"/>
</dbReference>
<dbReference type="AlphaFoldDB" id="A0A9Q9MDV4"/>
<dbReference type="SUPFAM" id="SSF53223">
    <property type="entry name" value="Aminoacid dehydrogenase-like, N-terminal domain"/>
    <property type="match status" value="1"/>
</dbReference>
<feature type="active site" description="Proton acceptor" evidence="7">
    <location>
        <position position="186"/>
    </location>
</feature>
<comment type="cofactor">
    <cofactor evidence="9">
        <name>Mg(2+)</name>
        <dbReference type="ChEBI" id="CHEBI:18420"/>
    </cofactor>
    <cofactor evidence="9">
        <name>Mn(2+)</name>
        <dbReference type="ChEBI" id="CHEBI:29035"/>
    </cofactor>
    <text evidence="9">Divalent metal cations. Prefers magnesium or manganese.</text>
</comment>
<feature type="binding site" evidence="9">
    <location>
        <position position="258"/>
    </location>
    <ligand>
        <name>a divalent metal cation</name>
        <dbReference type="ChEBI" id="CHEBI:60240"/>
    </ligand>
</feature>
<feature type="active site" description="Proton donor" evidence="7">
    <location>
        <position position="113"/>
    </location>
</feature>
<dbReference type="KEGG" id="daur:Daura_28250"/>
<dbReference type="EMBL" id="CP073767">
    <property type="protein sequence ID" value="UWZ50710.1"/>
    <property type="molecule type" value="Genomic_DNA"/>
</dbReference>
<feature type="domain" description="Malic enzyme N-terminal" evidence="12">
    <location>
        <begin position="90"/>
        <end position="272"/>
    </location>
</feature>
<evidence type="ECO:0000259" key="11">
    <source>
        <dbReference type="SMART" id="SM00919"/>
    </source>
</evidence>
<keyword evidence="14" id="KW-1185">Reference proteome</keyword>
<proteinExistence type="inferred from homology"/>
<dbReference type="InterPro" id="IPR036291">
    <property type="entry name" value="NAD(P)-bd_dom_sf"/>
</dbReference>
<feature type="domain" description="Malic enzyme NAD-binding" evidence="11">
    <location>
        <begin position="282"/>
        <end position="540"/>
    </location>
</feature>
<dbReference type="InterPro" id="IPR012302">
    <property type="entry name" value="Malic_NAD-bd"/>
</dbReference>
<dbReference type="GO" id="GO:0005829">
    <property type="term" value="C:cytosol"/>
    <property type="evidence" value="ECO:0007669"/>
    <property type="project" value="TreeGrafter"/>
</dbReference>
<dbReference type="SMART" id="SM01274">
    <property type="entry name" value="malic"/>
    <property type="match status" value="1"/>
</dbReference>
<reference evidence="13" key="1">
    <citation type="submission" date="2021-04" db="EMBL/GenBank/DDBJ databases">
        <title>Dactylosporangium aurantiacum NRRL B-8018 full assembly.</title>
        <authorList>
            <person name="Hartkoorn R.C."/>
            <person name="Beaudoing E."/>
            <person name="Hot D."/>
        </authorList>
    </citation>
    <scope>NUCLEOTIDE SEQUENCE</scope>
    <source>
        <strain evidence="13">NRRL B-8018</strain>
    </source>
</reference>
<dbReference type="Pfam" id="PF03949">
    <property type="entry name" value="Malic_M"/>
    <property type="match status" value="1"/>
</dbReference>
<dbReference type="RefSeq" id="WP_033360455.1">
    <property type="nucleotide sequence ID" value="NZ_CP073767.1"/>
</dbReference>
<feature type="binding site" evidence="8">
    <location>
        <position position="428"/>
    </location>
    <ligand>
        <name>(S)-malate</name>
        <dbReference type="ChEBI" id="CHEBI:15589"/>
    </ligand>
</feature>
<dbReference type="Pfam" id="PF00390">
    <property type="entry name" value="malic"/>
    <property type="match status" value="1"/>
</dbReference>
<dbReference type="InterPro" id="IPR037062">
    <property type="entry name" value="Malic_N_dom_sf"/>
</dbReference>
<dbReference type="SMART" id="SM00919">
    <property type="entry name" value="Malic_M"/>
    <property type="match status" value="1"/>
</dbReference>
<comment type="similarity">
    <text evidence="2 10">Belongs to the malic enzymes family.</text>
</comment>
<evidence type="ECO:0000256" key="10">
    <source>
        <dbReference type="RuleBase" id="RU003427"/>
    </source>
</evidence>
<dbReference type="NCBIfam" id="NF010052">
    <property type="entry name" value="PRK13529.1"/>
    <property type="match status" value="1"/>
</dbReference>
<dbReference type="GO" id="GO:0006108">
    <property type="term" value="P:malate metabolic process"/>
    <property type="evidence" value="ECO:0007669"/>
    <property type="project" value="TreeGrafter"/>
</dbReference>
<sequence>MTTATQTAARRKFRSEDGAFVTTARGAEVLDTPLLNKGTAFTREERAALGLEGLLPPAVLSLEDQVRRAYEQYHRQPTDLHKNTFLTMLQDNDEVLFFRMLAEHLGEMMPVVYDPTVGEAIKRYSHEYRRPRGVYLSIDEPERVEAALADTGLGAGDVDLIVASDAEEILGIGDWGAGGIDIAVGKLAVYTAAAGIDPARVIPVALDVGTDNEELLNDPDYLGNRHSRVRGARYDAFIDAYVRAASRLFPHALLHWEDFGPGNGRRILQRYRDQVCTFNDDMQGTGAIVLAAALGAVRGAGTRMREQRVVVFGAGTAGVGIADQLRDAMVRDGAEQAAATRQIWCLDKPGLLTDDMADLRDYQTPYARPAAEVAGWRRDGGIGLPEVVARVRPTMLIGTSTVHGAFTEAVVREMAAHVNRPVIFPLSNPTERIEAMPEQLITWTGGRGLVATGIPVAPVTYEGVTYSIGQANNALLYPGLGLGAVVARANRISDGMFATAAEAVAGLVDAGTPGASLLPQVDNLRAVSATVAVAVAKQAAAEGLARVALTDPVQQVQDAMWQPEYRPVRAG</sequence>
<evidence type="ECO:0000256" key="4">
    <source>
        <dbReference type="ARBA" id="ARBA00023027"/>
    </source>
</evidence>
<dbReference type="PROSITE" id="PS00331">
    <property type="entry name" value="MALIC_ENZYMES"/>
    <property type="match status" value="1"/>
</dbReference>
<gene>
    <name evidence="13" type="ORF">Daura_28250</name>
</gene>
<evidence type="ECO:0000256" key="2">
    <source>
        <dbReference type="ARBA" id="ARBA00008785"/>
    </source>
</evidence>
<dbReference type="Proteomes" id="UP001058003">
    <property type="component" value="Chromosome"/>
</dbReference>
<dbReference type="PIRSF" id="PIRSF000106">
    <property type="entry name" value="ME"/>
    <property type="match status" value="1"/>
</dbReference>
<dbReference type="OrthoDB" id="3314528at2"/>
<dbReference type="InterPro" id="IPR046346">
    <property type="entry name" value="Aminoacid_DH-like_N_sf"/>
</dbReference>
<dbReference type="GO" id="GO:0016616">
    <property type="term" value="F:oxidoreductase activity, acting on the CH-OH group of donors, NAD or NADP as acceptor"/>
    <property type="evidence" value="ECO:0007669"/>
    <property type="project" value="InterPro"/>
</dbReference>
<evidence type="ECO:0000256" key="3">
    <source>
        <dbReference type="ARBA" id="ARBA00022723"/>
    </source>
</evidence>
<keyword evidence="4" id="KW-0520">NAD</keyword>
<feature type="binding site" evidence="9">
    <location>
        <position position="281"/>
    </location>
    <ligand>
        <name>a divalent metal cation</name>
        <dbReference type="ChEBI" id="CHEBI:60240"/>
    </ligand>
</feature>
<dbReference type="PRINTS" id="PR00072">
    <property type="entry name" value="MALOXRDTASE"/>
</dbReference>
<evidence type="ECO:0000313" key="13">
    <source>
        <dbReference type="EMBL" id="UWZ50710.1"/>
    </source>
</evidence>
<organism evidence="13 14">
    <name type="scientific">Dactylosporangium aurantiacum</name>
    <dbReference type="NCBI Taxonomy" id="35754"/>
    <lineage>
        <taxon>Bacteria</taxon>
        <taxon>Bacillati</taxon>
        <taxon>Actinomycetota</taxon>
        <taxon>Actinomycetes</taxon>
        <taxon>Micromonosporales</taxon>
        <taxon>Micromonosporaceae</taxon>
        <taxon>Dactylosporangium</taxon>
    </lineage>
</organism>
<dbReference type="GO" id="GO:0051287">
    <property type="term" value="F:NAD binding"/>
    <property type="evidence" value="ECO:0007669"/>
    <property type="project" value="InterPro"/>
</dbReference>
<dbReference type="FunFam" id="3.40.50.10380:FF:000001">
    <property type="entry name" value="NAD-dependent malic enzyme"/>
    <property type="match status" value="1"/>
</dbReference>
<dbReference type="GO" id="GO:0004470">
    <property type="term" value="F:malic enzyme activity"/>
    <property type="evidence" value="ECO:0007669"/>
    <property type="project" value="InterPro"/>
</dbReference>
<feature type="binding site" evidence="8">
    <location>
        <position position="472"/>
    </location>
    <ligand>
        <name>(S)-malate</name>
        <dbReference type="ChEBI" id="CHEBI:15589"/>
    </ligand>
</feature>
<evidence type="ECO:0000256" key="6">
    <source>
        <dbReference type="ARBA" id="ARBA00082317"/>
    </source>
</evidence>